<name>U2T6D9_9ACTN</name>
<comment type="subcellular location">
    <subcellularLocation>
        <location evidence="1 7">Cell membrane</location>
        <topology evidence="1 7">Multi-pass membrane protein</topology>
    </subcellularLocation>
</comment>
<evidence type="ECO:0000313" key="10">
    <source>
        <dbReference type="Proteomes" id="UP000016638"/>
    </source>
</evidence>
<evidence type="ECO:0000256" key="6">
    <source>
        <dbReference type="ARBA" id="ARBA00023136"/>
    </source>
</evidence>
<comment type="caution">
    <text evidence="9">The sequence shown here is derived from an EMBL/GenBank/DDBJ whole genome shotgun (WGS) entry which is preliminary data.</text>
</comment>
<evidence type="ECO:0000256" key="2">
    <source>
        <dbReference type="ARBA" id="ARBA00022448"/>
    </source>
</evidence>
<sequence>MATTSSTAVGGERRTQTILSVILAVVCVIWVLPVVSVIINSFKLNTYVKTDTFALPTEESFAGLSNFVNGMTFGNYPFLMCIFYSALITIVSTFLILLFCSMAAWYVARVNSKFCKVIYYLCIFSMVVPFQMVMFTLSKTADTLKLNTPYTIPIVYLGFGAGLAIFMFVGAMKTIPIEIEEAAAIDGCGPLRTFFSVVLPILRPTLISVGILEIMWVWNDYLLPYLVLDINTYRTIPIHIQYLKGSYGTVDLGATMALVLLAIVPVIVFYLCAQKYIIKGVAAGAVKG</sequence>
<dbReference type="Proteomes" id="UP000016638">
    <property type="component" value="Unassembled WGS sequence"/>
</dbReference>
<evidence type="ECO:0000256" key="1">
    <source>
        <dbReference type="ARBA" id="ARBA00004651"/>
    </source>
</evidence>
<dbReference type="InterPro" id="IPR000515">
    <property type="entry name" value="MetI-like"/>
</dbReference>
<dbReference type="SUPFAM" id="SSF161098">
    <property type="entry name" value="MetI-like"/>
    <property type="match status" value="1"/>
</dbReference>
<evidence type="ECO:0000259" key="8">
    <source>
        <dbReference type="PROSITE" id="PS50928"/>
    </source>
</evidence>
<evidence type="ECO:0000313" key="9">
    <source>
        <dbReference type="EMBL" id="ERL08629.1"/>
    </source>
</evidence>
<keyword evidence="10" id="KW-1185">Reference proteome</keyword>
<comment type="similarity">
    <text evidence="7">Belongs to the binding-protein-dependent transport system permease family.</text>
</comment>
<dbReference type="PANTHER" id="PTHR43744:SF8">
    <property type="entry name" value="SN-GLYCEROL-3-PHOSPHATE TRANSPORT SYSTEM PERMEASE PROTEIN UGPE"/>
    <property type="match status" value="1"/>
</dbReference>
<dbReference type="GO" id="GO:0005886">
    <property type="term" value="C:plasma membrane"/>
    <property type="evidence" value="ECO:0007669"/>
    <property type="project" value="UniProtKB-SubCell"/>
</dbReference>
<dbReference type="eggNOG" id="COG0395">
    <property type="taxonomic scope" value="Bacteria"/>
</dbReference>
<dbReference type="AlphaFoldDB" id="U2T6D9"/>
<dbReference type="RefSeq" id="WP_021725769.1">
    <property type="nucleotide sequence ID" value="NZ_AWEZ01000043.1"/>
</dbReference>
<feature type="transmembrane region" description="Helical" evidence="7">
    <location>
        <begin position="117"/>
        <end position="138"/>
    </location>
</feature>
<dbReference type="PATRIC" id="fig|1125712.3.peg.955"/>
<proteinExistence type="inferred from homology"/>
<evidence type="ECO:0000256" key="7">
    <source>
        <dbReference type="RuleBase" id="RU363032"/>
    </source>
</evidence>
<feature type="transmembrane region" description="Helical" evidence="7">
    <location>
        <begin position="150"/>
        <end position="172"/>
    </location>
</feature>
<evidence type="ECO:0000256" key="4">
    <source>
        <dbReference type="ARBA" id="ARBA00022692"/>
    </source>
</evidence>
<dbReference type="PROSITE" id="PS50928">
    <property type="entry name" value="ABC_TM1"/>
    <property type="match status" value="1"/>
</dbReference>
<reference evidence="9 10" key="1">
    <citation type="submission" date="2013-08" db="EMBL/GenBank/DDBJ databases">
        <authorList>
            <person name="Durkin A.S."/>
            <person name="Haft D.R."/>
            <person name="McCorrison J."/>
            <person name="Torralba M."/>
            <person name="Gillis M."/>
            <person name="Haft D.H."/>
            <person name="Methe B."/>
            <person name="Sutton G."/>
            <person name="Nelson K.E."/>
        </authorList>
    </citation>
    <scope>NUCLEOTIDE SEQUENCE [LARGE SCALE GENOMIC DNA]</scope>
    <source>
        <strain evidence="9 10">F0195</strain>
    </source>
</reference>
<protein>
    <submittedName>
        <fullName evidence="9">ABC transporter, permease protein</fullName>
    </submittedName>
</protein>
<feature type="transmembrane region" description="Helical" evidence="7">
    <location>
        <begin position="193"/>
        <end position="218"/>
    </location>
</feature>
<dbReference type="Gene3D" id="1.10.3720.10">
    <property type="entry name" value="MetI-like"/>
    <property type="match status" value="1"/>
</dbReference>
<organism evidence="9 10">
    <name type="scientific">Olsenella profusa F0195</name>
    <dbReference type="NCBI Taxonomy" id="1125712"/>
    <lineage>
        <taxon>Bacteria</taxon>
        <taxon>Bacillati</taxon>
        <taxon>Actinomycetota</taxon>
        <taxon>Coriobacteriia</taxon>
        <taxon>Coriobacteriales</taxon>
        <taxon>Atopobiaceae</taxon>
        <taxon>Olsenella</taxon>
    </lineage>
</organism>
<feature type="transmembrane region" description="Helical" evidence="7">
    <location>
        <begin position="76"/>
        <end position="105"/>
    </location>
</feature>
<dbReference type="STRING" id="1125712.HMPREF1316_0325"/>
<keyword evidence="6 7" id="KW-0472">Membrane</keyword>
<keyword evidence="5 7" id="KW-1133">Transmembrane helix</keyword>
<dbReference type="Pfam" id="PF00528">
    <property type="entry name" value="BPD_transp_1"/>
    <property type="match status" value="1"/>
</dbReference>
<feature type="domain" description="ABC transmembrane type-1" evidence="8">
    <location>
        <begin position="82"/>
        <end position="273"/>
    </location>
</feature>
<dbReference type="OrthoDB" id="9794684at2"/>
<dbReference type="InterPro" id="IPR035906">
    <property type="entry name" value="MetI-like_sf"/>
</dbReference>
<keyword evidence="2 7" id="KW-0813">Transport</keyword>
<accession>U2T6D9</accession>
<evidence type="ECO:0000256" key="5">
    <source>
        <dbReference type="ARBA" id="ARBA00022989"/>
    </source>
</evidence>
<dbReference type="GO" id="GO:0055085">
    <property type="term" value="P:transmembrane transport"/>
    <property type="evidence" value="ECO:0007669"/>
    <property type="project" value="InterPro"/>
</dbReference>
<dbReference type="CDD" id="cd06261">
    <property type="entry name" value="TM_PBP2"/>
    <property type="match status" value="1"/>
</dbReference>
<dbReference type="EMBL" id="AWEZ01000043">
    <property type="protein sequence ID" value="ERL08629.1"/>
    <property type="molecule type" value="Genomic_DNA"/>
</dbReference>
<dbReference type="PANTHER" id="PTHR43744">
    <property type="entry name" value="ABC TRANSPORTER PERMEASE PROTEIN MG189-RELATED-RELATED"/>
    <property type="match status" value="1"/>
</dbReference>
<keyword evidence="3" id="KW-1003">Cell membrane</keyword>
<feature type="transmembrane region" description="Helical" evidence="7">
    <location>
        <begin position="18"/>
        <end position="39"/>
    </location>
</feature>
<evidence type="ECO:0000256" key="3">
    <source>
        <dbReference type="ARBA" id="ARBA00022475"/>
    </source>
</evidence>
<keyword evidence="4 7" id="KW-0812">Transmembrane</keyword>
<feature type="transmembrane region" description="Helical" evidence="7">
    <location>
        <begin position="252"/>
        <end position="273"/>
    </location>
</feature>
<gene>
    <name evidence="9" type="ORF">HMPREF1316_0325</name>
</gene>